<name>A0A401LBT7_9FIRM</name>
<dbReference type="SFLD" id="SFLDF00299">
    <property type="entry name" value="anaerobic_ribonucleoside-triph"/>
    <property type="match status" value="1"/>
</dbReference>
<evidence type="ECO:0000313" key="8">
    <source>
        <dbReference type="EMBL" id="GCB29031.1"/>
    </source>
</evidence>
<dbReference type="NCBIfam" id="TIGR02491">
    <property type="entry name" value="NrdG"/>
    <property type="match status" value="1"/>
</dbReference>
<evidence type="ECO:0000256" key="7">
    <source>
        <dbReference type="PIRNR" id="PIRNR000368"/>
    </source>
</evidence>
<dbReference type="InterPro" id="IPR013785">
    <property type="entry name" value="Aldolase_TIM"/>
</dbReference>
<gene>
    <name evidence="8" type="ORF">KGMB03357_06920</name>
</gene>
<sequence>MRYHNITKDDMLNGEGLRVVLWVSGCSHHCEGCHNAVTWDPEGGLVFDAAAEEELFSLLSRDYISGITFSGGDPLYTGNREEIERLARKVKLEYPEKNIWLYTGYRWEEISALPLMQYIDVLVDGKFIADLKDTKLHWKGSFNQRIIDVQKSLQSSSLYLYHAE</sequence>
<protein>
    <recommendedName>
        <fullName evidence="7">Anaerobic ribonucleoside-triphosphate reductase-activating protein</fullName>
        <ecNumber evidence="7">1.97.1.-</ecNumber>
    </recommendedName>
</protein>
<dbReference type="SFLD" id="SFLDG01066">
    <property type="entry name" value="organic_radical-activating_enz"/>
    <property type="match status" value="1"/>
</dbReference>
<dbReference type="CDD" id="cd01335">
    <property type="entry name" value="Radical_SAM"/>
    <property type="match status" value="1"/>
</dbReference>
<comment type="similarity">
    <text evidence="7">Belongs to the organic radical-activating enzymes family.</text>
</comment>
<evidence type="ECO:0000256" key="3">
    <source>
        <dbReference type="ARBA" id="ARBA00022691"/>
    </source>
</evidence>
<keyword evidence="5" id="KW-0408">Iron</keyword>
<dbReference type="PANTHER" id="PTHR30352">
    <property type="entry name" value="PYRUVATE FORMATE-LYASE-ACTIVATING ENZYME"/>
    <property type="match status" value="1"/>
</dbReference>
<dbReference type="GO" id="GO:0051539">
    <property type="term" value="F:4 iron, 4 sulfur cluster binding"/>
    <property type="evidence" value="ECO:0007669"/>
    <property type="project" value="UniProtKB-KW"/>
</dbReference>
<comment type="function">
    <text evidence="7">Activation of anaerobic ribonucleoside-triphosphate reductase under anaerobic conditions by generation of an organic free radical, using S-adenosylmethionine and reduced flavodoxin as cosubstrates to produce 5'-deoxy-adenosine.</text>
</comment>
<dbReference type="PIRSF" id="PIRSF000368">
    <property type="entry name" value="NrdG"/>
    <property type="match status" value="1"/>
</dbReference>
<dbReference type="InterPro" id="IPR012837">
    <property type="entry name" value="NrdG"/>
</dbReference>
<dbReference type="SUPFAM" id="SSF102114">
    <property type="entry name" value="Radical SAM enzymes"/>
    <property type="match status" value="1"/>
</dbReference>
<comment type="cofactor">
    <cofactor evidence="1">
        <name>[4Fe-4S] cluster</name>
        <dbReference type="ChEBI" id="CHEBI:49883"/>
    </cofactor>
</comment>
<dbReference type="GeneID" id="86193694"/>
<dbReference type="Proteomes" id="UP000287361">
    <property type="component" value="Unassembled WGS sequence"/>
</dbReference>
<dbReference type="InterPro" id="IPR034457">
    <property type="entry name" value="Organic_radical-activating"/>
</dbReference>
<dbReference type="InterPro" id="IPR007197">
    <property type="entry name" value="rSAM"/>
</dbReference>
<dbReference type="EMBL" id="BHVZ01000001">
    <property type="protein sequence ID" value="GCB29031.1"/>
    <property type="molecule type" value="Genomic_DNA"/>
</dbReference>
<dbReference type="InterPro" id="IPR058240">
    <property type="entry name" value="rSAM_sf"/>
</dbReference>
<keyword evidence="3" id="KW-0949">S-adenosyl-L-methionine</keyword>
<dbReference type="GO" id="GO:0043365">
    <property type="term" value="F:[formate-C-acetyltransferase]-activating enzyme activity"/>
    <property type="evidence" value="ECO:0007669"/>
    <property type="project" value="InterPro"/>
</dbReference>
<accession>A0A401LBT7</accession>
<evidence type="ECO:0000256" key="6">
    <source>
        <dbReference type="ARBA" id="ARBA00023014"/>
    </source>
</evidence>
<evidence type="ECO:0000256" key="5">
    <source>
        <dbReference type="ARBA" id="ARBA00023004"/>
    </source>
</evidence>
<dbReference type="EC" id="1.97.1.-" evidence="7"/>
<dbReference type="AlphaFoldDB" id="A0A401LBT7"/>
<reference evidence="8 9" key="1">
    <citation type="submission" date="2018-10" db="EMBL/GenBank/DDBJ databases">
        <title>Draft Genome Sequence of Anaerotignum sp. KCTC 15736.</title>
        <authorList>
            <person name="Choi S.H."/>
            <person name="Kim J.S."/>
            <person name="Kang S.W."/>
            <person name="Lee J.S."/>
            <person name="Park S.H."/>
        </authorList>
    </citation>
    <scope>NUCLEOTIDE SEQUENCE [LARGE SCALE GENOMIC DNA]</scope>
    <source>
        <strain evidence="8 9">KCTC 15736</strain>
    </source>
</reference>
<dbReference type="GO" id="GO:0046872">
    <property type="term" value="F:metal ion binding"/>
    <property type="evidence" value="ECO:0007669"/>
    <property type="project" value="UniProtKB-KW"/>
</dbReference>
<keyword evidence="9" id="KW-1185">Reference proteome</keyword>
<dbReference type="Pfam" id="PF13353">
    <property type="entry name" value="Fer4_12"/>
    <property type="match status" value="1"/>
</dbReference>
<proteinExistence type="inferred from homology"/>
<organism evidence="8 9">
    <name type="scientific">Anaerotignum faecicola</name>
    <dbReference type="NCBI Taxonomy" id="2358141"/>
    <lineage>
        <taxon>Bacteria</taxon>
        <taxon>Bacillati</taxon>
        <taxon>Bacillota</taxon>
        <taxon>Clostridia</taxon>
        <taxon>Lachnospirales</taxon>
        <taxon>Anaerotignaceae</taxon>
        <taxon>Anaerotignum</taxon>
    </lineage>
</organism>
<dbReference type="SFLD" id="SFLDG01063">
    <property type="entry name" value="activating_enzymes__group_1"/>
    <property type="match status" value="1"/>
</dbReference>
<dbReference type="PANTHER" id="PTHR30352:SF2">
    <property type="entry name" value="ANAEROBIC RIBONUCLEOSIDE-TRIPHOSPHATE REDUCTASE-ACTIVATING PROTEIN"/>
    <property type="match status" value="1"/>
</dbReference>
<dbReference type="Gene3D" id="3.20.20.70">
    <property type="entry name" value="Aldolase class I"/>
    <property type="match status" value="1"/>
</dbReference>
<keyword evidence="7" id="KW-0560">Oxidoreductase</keyword>
<keyword evidence="4" id="KW-0479">Metal-binding</keyword>
<dbReference type="OrthoDB" id="9782387at2"/>
<dbReference type="GO" id="GO:0004748">
    <property type="term" value="F:ribonucleoside-diphosphate reductase activity, thioredoxin disulfide as acceptor"/>
    <property type="evidence" value="ECO:0007669"/>
    <property type="project" value="TreeGrafter"/>
</dbReference>
<comment type="caution">
    <text evidence="8">The sequence shown here is derived from an EMBL/GenBank/DDBJ whole genome shotgun (WGS) entry which is preliminary data.</text>
</comment>
<evidence type="ECO:0000256" key="4">
    <source>
        <dbReference type="ARBA" id="ARBA00022723"/>
    </source>
</evidence>
<keyword evidence="6" id="KW-0411">Iron-sulfur</keyword>
<dbReference type="SFLD" id="SFLDS00029">
    <property type="entry name" value="Radical_SAM"/>
    <property type="match status" value="1"/>
</dbReference>
<keyword evidence="2" id="KW-0004">4Fe-4S</keyword>
<evidence type="ECO:0000256" key="1">
    <source>
        <dbReference type="ARBA" id="ARBA00001966"/>
    </source>
</evidence>
<evidence type="ECO:0000256" key="2">
    <source>
        <dbReference type="ARBA" id="ARBA00022485"/>
    </source>
</evidence>
<evidence type="ECO:0000313" key="9">
    <source>
        <dbReference type="Proteomes" id="UP000287361"/>
    </source>
</evidence>
<dbReference type="RefSeq" id="WP_016406618.1">
    <property type="nucleotide sequence ID" value="NZ_DAVZTY010000108.1"/>
</dbReference>